<dbReference type="AlphaFoldDB" id="A0A510V8J4"/>
<dbReference type="Proteomes" id="UP000321118">
    <property type="component" value="Unassembled WGS sequence"/>
</dbReference>
<keyword evidence="1" id="KW-0812">Transmembrane</keyword>
<evidence type="ECO:0000313" key="3">
    <source>
        <dbReference type="Proteomes" id="UP000321118"/>
    </source>
</evidence>
<accession>A0A510V8J4</accession>
<feature type="transmembrane region" description="Helical" evidence="1">
    <location>
        <begin position="50"/>
        <end position="70"/>
    </location>
</feature>
<sequence length="106" mass="10613">MSRVPTAVIAALTLVVGFAVADLTDVRALGGVVLVAGVVWCAVRARSAGWWRVAAVVLVGAVCFAVSHPLGGVIGAWPAVAVAALVLGGATYALVDRPAEQPARVA</sequence>
<keyword evidence="1" id="KW-1133">Transmembrane helix</keyword>
<protein>
    <submittedName>
        <fullName evidence="2">Uncharacterized protein</fullName>
    </submittedName>
</protein>
<organism evidence="2 3">
    <name type="scientific">Cellulomonas xylanilytica</name>
    <dbReference type="NCBI Taxonomy" id="233583"/>
    <lineage>
        <taxon>Bacteria</taxon>
        <taxon>Bacillati</taxon>
        <taxon>Actinomycetota</taxon>
        <taxon>Actinomycetes</taxon>
        <taxon>Micrococcales</taxon>
        <taxon>Cellulomonadaceae</taxon>
        <taxon>Cellulomonas</taxon>
    </lineage>
</organism>
<reference evidence="2 3" key="1">
    <citation type="submission" date="2019-07" db="EMBL/GenBank/DDBJ databases">
        <title>Whole genome shotgun sequence of Cellulomonas xylanilytica NBRC 101102.</title>
        <authorList>
            <person name="Hosoyama A."/>
            <person name="Uohara A."/>
            <person name="Ohji S."/>
            <person name="Ichikawa N."/>
        </authorList>
    </citation>
    <scope>NUCLEOTIDE SEQUENCE [LARGE SCALE GENOMIC DNA]</scope>
    <source>
        <strain evidence="2 3">NBRC 101102</strain>
    </source>
</reference>
<keyword evidence="1" id="KW-0472">Membrane</keyword>
<comment type="caution">
    <text evidence="2">The sequence shown here is derived from an EMBL/GenBank/DDBJ whole genome shotgun (WGS) entry which is preliminary data.</text>
</comment>
<dbReference type="RefSeq" id="WP_146930568.1">
    <property type="nucleotide sequence ID" value="NZ_BJUB01000014.1"/>
</dbReference>
<feature type="transmembrane region" description="Helical" evidence="1">
    <location>
        <begin position="76"/>
        <end position="95"/>
    </location>
</feature>
<dbReference type="EMBL" id="BJUB01000014">
    <property type="protein sequence ID" value="GEK23189.1"/>
    <property type="molecule type" value="Genomic_DNA"/>
</dbReference>
<evidence type="ECO:0000256" key="1">
    <source>
        <dbReference type="SAM" id="Phobius"/>
    </source>
</evidence>
<proteinExistence type="predicted"/>
<evidence type="ECO:0000313" key="2">
    <source>
        <dbReference type="EMBL" id="GEK23189.1"/>
    </source>
</evidence>
<gene>
    <name evidence="2" type="ORF">CXY01_37090</name>
</gene>
<feature type="transmembrane region" description="Helical" evidence="1">
    <location>
        <begin position="27"/>
        <end position="43"/>
    </location>
</feature>
<name>A0A510V8J4_9CELL</name>
<keyword evidence="3" id="KW-1185">Reference proteome</keyword>